<dbReference type="AlphaFoldDB" id="A0AAN9XUX5"/>
<gene>
    <name evidence="1" type="ORF">VNO78_02077</name>
</gene>
<dbReference type="EMBL" id="JAYMYS010000001">
    <property type="protein sequence ID" value="KAK7410881.1"/>
    <property type="molecule type" value="Genomic_DNA"/>
</dbReference>
<keyword evidence="2" id="KW-1185">Reference proteome</keyword>
<organism evidence="1 2">
    <name type="scientific">Psophocarpus tetragonolobus</name>
    <name type="common">Winged bean</name>
    <name type="synonym">Dolichos tetragonolobus</name>
    <dbReference type="NCBI Taxonomy" id="3891"/>
    <lineage>
        <taxon>Eukaryota</taxon>
        <taxon>Viridiplantae</taxon>
        <taxon>Streptophyta</taxon>
        <taxon>Embryophyta</taxon>
        <taxon>Tracheophyta</taxon>
        <taxon>Spermatophyta</taxon>
        <taxon>Magnoliopsida</taxon>
        <taxon>eudicotyledons</taxon>
        <taxon>Gunneridae</taxon>
        <taxon>Pentapetalae</taxon>
        <taxon>rosids</taxon>
        <taxon>fabids</taxon>
        <taxon>Fabales</taxon>
        <taxon>Fabaceae</taxon>
        <taxon>Papilionoideae</taxon>
        <taxon>50 kb inversion clade</taxon>
        <taxon>NPAAA clade</taxon>
        <taxon>indigoferoid/millettioid clade</taxon>
        <taxon>Phaseoleae</taxon>
        <taxon>Psophocarpus</taxon>
    </lineage>
</organism>
<evidence type="ECO:0000313" key="2">
    <source>
        <dbReference type="Proteomes" id="UP001386955"/>
    </source>
</evidence>
<reference evidence="1 2" key="1">
    <citation type="submission" date="2024-01" db="EMBL/GenBank/DDBJ databases">
        <title>The genomes of 5 underutilized Papilionoideae crops provide insights into root nodulation and disease resistanc.</title>
        <authorList>
            <person name="Jiang F."/>
        </authorList>
    </citation>
    <scope>NUCLEOTIDE SEQUENCE [LARGE SCALE GENOMIC DNA]</scope>
    <source>
        <strain evidence="1">DUOXIRENSHENG_FW03</strain>
        <tissue evidence="1">Leaves</tissue>
    </source>
</reference>
<dbReference type="Proteomes" id="UP001386955">
    <property type="component" value="Unassembled WGS sequence"/>
</dbReference>
<evidence type="ECO:0000313" key="1">
    <source>
        <dbReference type="EMBL" id="KAK7410881.1"/>
    </source>
</evidence>
<name>A0AAN9XUX5_PSOTE</name>
<sequence length="168" mass="19252">MGKLYEQLLWRSFRITDFKEINPVTFMSNSQRVHALAIERLVPEFVALRLNPCSYMNVRFMLIVIFLMPKLMGEHCLLNGSCFTLYLYGTIKQLIILLSCTKYADGFILLYMELTIWHMDIIILDMELTLVMESSSMGNLGNARSMVTLVMTSLNMTGKGGSDETKKN</sequence>
<proteinExistence type="predicted"/>
<comment type="caution">
    <text evidence="1">The sequence shown here is derived from an EMBL/GenBank/DDBJ whole genome shotgun (WGS) entry which is preliminary data.</text>
</comment>
<protein>
    <submittedName>
        <fullName evidence="1">Uncharacterized protein</fullName>
    </submittedName>
</protein>
<accession>A0AAN9XUX5</accession>